<accession>A0AA39XFR5</accession>
<gene>
    <name evidence="2" type="ORF">B0T14DRAFT_35297</name>
</gene>
<evidence type="ECO:0000256" key="1">
    <source>
        <dbReference type="SAM" id="MobiDB-lite"/>
    </source>
</evidence>
<sequence length="212" mass="23632">MRNAVHRAAWKPRQLPRPIRSTDVPKMDPLAASRDHYSAFPGPAMHPNFPCGQTFAPVSVDITYSVPTLCLSPDLRIRGQQQSPHRSQRKCSGWFRVPTPVDFWASAAAIQPFTARRKLPAELQCADGRISGGPHHGDPNKRTQQLPSPLPNAKSRCVSVLIRERTRLSLGLHASHERSKPTGLDFPARGRDSQGHTKLSIRPMFPWSGFLQ</sequence>
<dbReference type="EMBL" id="JAULSU010000001">
    <property type="protein sequence ID" value="KAK0632532.1"/>
    <property type="molecule type" value="Genomic_DNA"/>
</dbReference>
<name>A0AA39XFR5_9PEZI</name>
<protein>
    <submittedName>
        <fullName evidence="2">Uncharacterized protein</fullName>
    </submittedName>
</protein>
<dbReference type="AlphaFoldDB" id="A0AA39XFR5"/>
<reference evidence="2" key="1">
    <citation type="submission" date="2023-06" db="EMBL/GenBank/DDBJ databases">
        <title>Genome-scale phylogeny and comparative genomics of the fungal order Sordariales.</title>
        <authorList>
            <consortium name="Lawrence Berkeley National Laboratory"/>
            <person name="Hensen N."/>
            <person name="Bonometti L."/>
            <person name="Westerberg I."/>
            <person name="Brannstrom I.O."/>
            <person name="Guillou S."/>
            <person name="Cros-Aarteil S."/>
            <person name="Calhoun S."/>
            <person name="Haridas S."/>
            <person name="Kuo A."/>
            <person name="Mondo S."/>
            <person name="Pangilinan J."/>
            <person name="Riley R."/>
            <person name="Labutti K."/>
            <person name="Andreopoulos B."/>
            <person name="Lipzen A."/>
            <person name="Chen C."/>
            <person name="Yanf M."/>
            <person name="Daum C."/>
            <person name="Ng V."/>
            <person name="Clum A."/>
            <person name="Steindorff A."/>
            <person name="Ohm R."/>
            <person name="Martin F."/>
            <person name="Silar P."/>
            <person name="Natvig D."/>
            <person name="Lalanne C."/>
            <person name="Gautier V."/>
            <person name="Ament-Velasquez S.L."/>
            <person name="Kruys A."/>
            <person name="Hutchinson M.I."/>
            <person name="Powell A.J."/>
            <person name="Barry K."/>
            <person name="Miller A.N."/>
            <person name="Grigoriev I.V."/>
            <person name="Debuchy R."/>
            <person name="Gladieux P."/>
            <person name="Thoren M.H."/>
            <person name="Johannesson H."/>
        </authorList>
    </citation>
    <scope>NUCLEOTIDE SEQUENCE</scope>
    <source>
        <strain evidence="2">CBS 606.72</strain>
    </source>
</reference>
<evidence type="ECO:0000313" key="3">
    <source>
        <dbReference type="Proteomes" id="UP001175000"/>
    </source>
</evidence>
<feature type="region of interest" description="Disordered" evidence="1">
    <location>
        <begin position="126"/>
        <end position="152"/>
    </location>
</feature>
<feature type="compositionally biased region" description="Basic residues" evidence="1">
    <location>
        <begin position="1"/>
        <end position="10"/>
    </location>
</feature>
<evidence type="ECO:0000313" key="2">
    <source>
        <dbReference type="EMBL" id="KAK0632532.1"/>
    </source>
</evidence>
<keyword evidence="3" id="KW-1185">Reference proteome</keyword>
<organism evidence="2 3">
    <name type="scientific">Immersiella caudata</name>
    <dbReference type="NCBI Taxonomy" id="314043"/>
    <lineage>
        <taxon>Eukaryota</taxon>
        <taxon>Fungi</taxon>
        <taxon>Dikarya</taxon>
        <taxon>Ascomycota</taxon>
        <taxon>Pezizomycotina</taxon>
        <taxon>Sordariomycetes</taxon>
        <taxon>Sordariomycetidae</taxon>
        <taxon>Sordariales</taxon>
        <taxon>Lasiosphaeriaceae</taxon>
        <taxon>Immersiella</taxon>
    </lineage>
</organism>
<feature type="region of interest" description="Disordered" evidence="1">
    <location>
        <begin position="1"/>
        <end position="25"/>
    </location>
</feature>
<dbReference type="Proteomes" id="UP001175000">
    <property type="component" value="Unassembled WGS sequence"/>
</dbReference>
<comment type="caution">
    <text evidence="2">The sequence shown here is derived from an EMBL/GenBank/DDBJ whole genome shotgun (WGS) entry which is preliminary data.</text>
</comment>
<proteinExistence type="predicted"/>
<feature type="region of interest" description="Disordered" evidence="1">
    <location>
        <begin position="172"/>
        <end position="200"/>
    </location>
</feature>